<organism evidence="12 13">
    <name type="scientific">Candidatus Liberibacter americanus str. Sao Paulo</name>
    <dbReference type="NCBI Taxonomy" id="1261131"/>
    <lineage>
        <taxon>Bacteria</taxon>
        <taxon>Pseudomonadati</taxon>
        <taxon>Pseudomonadota</taxon>
        <taxon>Alphaproteobacteria</taxon>
        <taxon>Hyphomicrobiales</taxon>
        <taxon>Rhizobiaceae</taxon>
        <taxon>Liberibacter</taxon>
    </lineage>
</organism>
<feature type="domain" description="GHMP kinase N-terminal" evidence="10">
    <location>
        <begin position="75"/>
        <end position="158"/>
    </location>
</feature>
<evidence type="ECO:0000256" key="2">
    <source>
        <dbReference type="ARBA" id="ARBA00022516"/>
    </source>
</evidence>
<dbReference type="PANTHER" id="PTHR43290:SF2">
    <property type="entry name" value="MEVALONATE KINASE"/>
    <property type="match status" value="1"/>
</dbReference>
<dbReference type="InterPro" id="IPR036554">
    <property type="entry name" value="GHMP_kinase_C_sf"/>
</dbReference>
<dbReference type="SUPFAM" id="SSF54211">
    <property type="entry name" value="Ribosomal protein S5 domain 2-like"/>
    <property type="match status" value="1"/>
</dbReference>
<dbReference type="eggNOG" id="COG1577">
    <property type="taxonomic scope" value="Bacteria"/>
</dbReference>
<dbReference type="RefSeq" id="WP_007557380.1">
    <property type="nucleotide sequence ID" value="NC_022793.1"/>
</dbReference>
<feature type="domain" description="GHMP kinase C-terminal" evidence="11">
    <location>
        <begin position="225"/>
        <end position="288"/>
    </location>
</feature>
<keyword evidence="7" id="KW-0460">Magnesium</keyword>
<dbReference type="InterPro" id="IPR020568">
    <property type="entry name" value="Ribosomal_Su5_D2-typ_SF"/>
</dbReference>
<dbReference type="EMBL" id="CP006604">
    <property type="protein sequence ID" value="AHA28072.1"/>
    <property type="molecule type" value="Genomic_DNA"/>
</dbReference>
<dbReference type="InterPro" id="IPR006204">
    <property type="entry name" value="GHMP_kinase_N_dom"/>
</dbReference>
<dbReference type="PRINTS" id="PR00959">
    <property type="entry name" value="MEVGALKINASE"/>
</dbReference>
<evidence type="ECO:0000313" key="13">
    <source>
        <dbReference type="Proteomes" id="UP000017862"/>
    </source>
</evidence>
<dbReference type="KEGG" id="lar:lam_726"/>
<evidence type="ECO:0000256" key="4">
    <source>
        <dbReference type="ARBA" id="ARBA00022741"/>
    </source>
</evidence>
<keyword evidence="2" id="KW-0444">Lipid biosynthesis</keyword>
<dbReference type="PANTHER" id="PTHR43290">
    <property type="entry name" value="MEVALONATE KINASE"/>
    <property type="match status" value="1"/>
</dbReference>
<reference evidence="12 13" key="1">
    <citation type="journal article" date="2014" name="Mol. Plant Microbe Interact.">
        <title>The complete genome sequence of Candidatus Liberibacter americanus, associated with citrus Huanglongbing.</title>
        <authorList>
            <person name="Wulff N.A."/>
            <person name="Zhang S."/>
            <person name="Setubal J.C."/>
            <person name="Almeida N.F."/>
            <person name="Martins E.C."/>
            <person name="Harakava R."/>
            <person name="Kumar D."/>
            <person name="Rangel L.T."/>
            <person name="Foissac X."/>
            <person name="Bove J."/>
            <person name="Gabriel D.W."/>
        </authorList>
    </citation>
    <scope>NUCLEOTIDE SEQUENCE [LARGE SCALE GENOMIC DNA]</scope>
    <source>
        <strain evidence="12 13">Sao Paulo</strain>
    </source>
</reference>
<dbReference type="PATRIC" id="fig|1261131.3.peg.696"/>
<dbReference type="Proteomes" id="UP000017862">
    <property type="component" value="Chromosome"/>
</dbReference>
<dbReference type="GO" id="GO:0019287">
    <property type="term" value="P:isopentenyl diphosphate biosynthetic process, mevalonate pathway"/>
    <property type="evidence" value="ECO:0007669"/>
    <property type="project" value="UniProtKB-UniPathway"/>
</dbReference>
<dbReference type="InterPro" id="IPR006205">
    <property type="entry name" value="Mev_gal_kin"/>
</dbReference>
<dbReference type="AlphaFoldDB" id="U6B8K7"/>
<evidence type="ECO:0000256" key="5">
    <source>
        <dbReference type="ARBA" id="ARBA00022777"/>
    </source>
</evidence>
<keyword evidence="3" id="KW-0808">Transferase</keyword>
<evidence type="ECO:0000256" key="9">
    <source>
        <dbReference type="ARBA" id="ARBA00029438"/>
    </source>
</evidence>
<name>U6B8K7_9HYPH</name>
<comment type="pathway">
    <text evidence="9">Isoprenoid biosynthesis; isopentenyl diphosphate biosynthesis via mevalonate pathway; isopentenyl diphosphate from (R)-mevalonate: step 1/3.</text>
</comment>
<protein>
    <submittedName>
        <fullName evidence="12">GHMP kinase</fullName>
    </submittedName>
</protein>
<dbReference type="SUPFAM" id="SSF55060">
    <property type="entry name" value="GHMP Kinase, C-terminal domain"/>
    <property type="match status" value="1"/>
</dbReference>
<dbReference type="GO" id="GO:0005524">
    <property type="term" value="F:ATP binding"/>
    <property type="evidence" value="ECO:0007669"/>
    <property type="project" value="UniProtKB-KW"/>
</dbReference>
<dbReference type="Pfam" id="PF08544">
    <property type="entry name" value="GHMP_kinases_C"/>
    <property type="match status" value="1"/>
</dbReference>
<dbReference type="NCBIfam" id="TIGR00549">
    <property type="entry name" value="mevalon_kin"/>
    <property type="match status" value="1"/>
</dbReference>
<sequence length="315" mass="34352">MVQFSQKVCVEAPGSLVMMGEHAVLHGYSALAFTINKGISIFLTPRNDRIVKINSSLGHYKGNIDLPMYHPSFSFIIKAIDHIKPPHGFNLDISSQIDHKSGLGSSSAITVAITAALLSIKHQKEPLKKDILKASHEIILKVQGKASGIDIATAIYGGLILYSMPNYSIKHIDATLPIHLIYSGYKTATSKVLEIISNREIEFPSIKLINKKIYSLMGELSNISAEAISAGNLKLLANSMNMQQGLLETLGVSDKKLSDIVWSLREQPKIMAAKISGSGLGDCVIALGKVDSHYLPYQSIDCKMNKKGIKILFSH</sequence>
<evidence type="ECO:0000256" key="6">
    <source>
        <dbReference type="ARBA" id="ARBA00022840"/>
    </source>
</evidence>
<keyword evidence="1" id="KW-0963">Cytoplasm</keyword>
<evidence type="ECO:0000259" key="11">
    <source>
        <dbReference type="Pfam" id="PF08544"/>
    </source>
</evidence>
<gene>
    <name evidence="12" type="ORF">lam_726</name>
</gene>
<dbReference type="UniPathway" id="UPA00057">
    <property type="reaction ID" value="UER00098"/>
</dbReference>
<evidence type="ECO:0000259" key="10">
    <source>
        <dbReference type="Pfam" id="PF00288"/>
    </source>
</evidence>
<dbReference type="GO" id="GO:0004496">
    <property type="term" value="F:mevalonate kinase activity"/>
    <property type="evidence" value="ECO:0007669"/>
    <property type="project" value="InterPro"/>
</dbReference>
<keyword evidence="8" id="KW-0443">Lipid metabolism</keyword>
<keyword evidence="5 12" id="KW-0418">Kinase</keyword>
<dbReference type="HOGENOM" id="CLU_017814_0_0_5"/>
<keyword evidence="13" id="KW-1185">Reference proteome</keyword>
<dbReference type="Pfam" id="PF00288">
    <property type="entry name" value="GHMP_kinases_N"/>
    <property type="match status" value="1"/>
</dbReference>
<accession>U6B8K7</accession>
<dbReference type="Gene3D" id="3.30.230.10">
    <property type="match status" value="1"/>
</dbReference>
<dbReference type="STRING" id="1261131.lam_726"/>
<evidence type="ECO:0000313" key="12">
    <source>
        <dbReference type="EMBL" id="AHA28072.1"/>
    </source>
</evidence>
<keyword evidence="4" id="KW-0547">Nucleotide-binding</keyword>
<evidence type="ECO:0000256" key="7">
    <source>
        <dbReference type="ARBA" id="ARBA00022842"/>
    </source>
</evidence>
<evidence type="ECO:0000256" key="8">
    <source>
        <dbReference type="ARBA" id="ARBA00023098"/>
    </source>
</evidence>
<dbReference type="GO" id="GO:0005737">
    <property type="term" value="C:cytoplasm"/>
    <property type="evidence" value="ECO:0007669"/>
    <property type="project" value="InterPro"/>
</dbReference>
<dbReference type="InterPro" id="IPR013750">
    <property type="entry name" value="GHMP_kinase_C_dom"/>
</dbReference>
<evidence type="ECO:0000256" key="1">
    <source>
        <dbReference type="ARBA" id="ARBA00022490"/>
    </source>
</evidence>
<dbReference type="InterPro" id="IPR014721">
    <property type="entry name" value="Ribsml_uS5_D2-typ_fold_subgr"/>
</dbReference>
<proteinExistence type="predicted"/>
<dbReference type="Gene3D" id="3.30.70.890">
    <property type="entry name" value="GHMP kinase, C-terminal domain"/>
    <property type="match status" value="1"/>
</dbReference>
<keyword evidence="6" id="KW-0067">ATP-binding</keyword>
<evidence type="ECO:0000256" key="3">
    <source>
        <dbReference type="ARBA" id="ARBA00022679"/>
    </source>
</evidence>